<reference evidence="1" key="1">
    <citation type="submission" date="2020-02" db="EMBL/GenBank/DDBJ databases">
        <authorList>
            <person name="Meier V. D."/>
        </authorList>
    </citation>
    <scope>NUCLEOTIDE SEQUENCE</scope>
    <source>
        <strain evidence="1">AVDCRST_MAG30</strain>
    </source>
</reference>
<gene>
    <name evidence="1" type="ORF">AVDCRST_MAG30-914</name>
</gene>
<proteinExistence type="predicted"/>
<organism evidence="1">
    <name type="scientific">uncultured Solirubrobacteraceae bacterium</name>
    <dbReference type="NCBI Taxonomy" id="1162706"/>
    <lineage>
        <taxon>Bacteria</taxon>
        <taxon>Bacillati</taxon>
        <taxon>Actinomycetota</taxon>
        <taxon>Thermoleophilia</taxon>
        <taxon>Solirubrobacterales</taxon>
        <taxon>Solirubrobacteraceae</taxon>
        <taxon>environmental samples</taxon>
    </lineage>
</organism>
<protein>
    <submittedName>
        <fullName evidence="1">Uncharacterized protein</fullName>
    </submittedName>
</protein>
<dbReference type="EMBL" id="CADCVS010000150">
    <property type="protein sequence ID" value="CAA9483004.1"/>
    <property type="molecule type" value="Genomic_DNA"/>
</dbReference>
<name>A0A6J4RVW7_9ACTN</name>
<sequence>MVGGERAALRGVLAGDVDPRAEALVERPVAG</sequence>
<dbReference type="AlphaFoldDB" id="A0A6J4RVW7"/>
<accession>A0A6J4RVW7</accession>
<evidence type="ECO:0000313" key="1">
    <source>
        <dbReference type="EMBL" id="CAA9483004.1"/>
    </source>
</evidence>
<feature type="non-terminal residue" evidence="1">
    <location>
        <position position="31"/>
    </location>
</feature>